<gene>
    <name evidence="3" type="ORF">MGAL_10B093206</name>
</gene>
<dbReference type="InterPro" id="IPR001584">
    <property type="entry name" value="Integrase_cat-core"/>
</dbReference>
<dbReference type="InterPro" id="IPR041588">
    <property type="entry name" value="Integrase_H2C2"/>
</dbReference>
<dbReference type="PANTHER" id="PTHR37984">
    <property type="entry name" value="PROTEIN CBG26694"/>
    <property type="match status" value="1"/>
</dbReference>
<dbReference type="PROSITE" id="PS50994">
    <property type="entry name" value="INTEGRASE"/>
    <property type="match status" value="1"/>
</dbReference>
<dbReference type="FunFam" id="3.30.420.10:FF:000032">
    <property type="entry name" value="Retrovirus-related Pol polyprotein from transposon 297-like Protein"/>
    <property type="match status" value="1"/>
</dbReference>
<dbReference type="GO" id="GO:0003676">
    <property type="term" value="F:nucleic acid binding"/>
    <property type="evidence" value="ECO:0007669"/>
    <property type="project" value="InterPro"/>
</dbReference>
<feature type="region of interest" description="Disordered" evidence="1">
    <location>
        <begin position="611"/>
        <end position="645"/>
    </location>
</feature>
<evidence type="ECO:0000259" key="2">
    <source>
        <dbReference type="PROSITE" id="PS50994"/>
    </source>
</evidence>
<evidence type="ECO:0000256" key="1">
    <source>
        <dbReference type="SAM" id="MobiDB-lite"/>
    </source>
</evidence>
<evidence type="ECO:0000313" key="4">
    <source>
        <dbReference type="Proteomes" id="UP000596742"/>
    </source>
</evidence>
<dbReference type="OrthoDB" id="10047254at2759"/>
<feature type="region of interest" description="Disordered" evidence="1">
    <location>
        <begin position="565"/>
        <end position="584"/>
    </location>
</feature>
<dbReference type="Gene3D" id="1.10.340.70">
    <property type="match status" value="1"/>
</dbReference>
<feature type="domain" description="Integrase catalytic" evidence="2">
    <location>
        <begin position="96"/>
        <end position="270"/>
    </location>
</feature>
<dbReference type="PANTHER" id="PTHR37984:SF5">
    <property type="entry name" value="PROTEIN NYNRIN-LIKE"/>
    <property type="match status" value="1"/>
</dbReference>
<dbReference type="SMART" id="SM00355">
    <property type="entry name" value="ZnF_C2H2"/>
    <property type="match status" value="2"/>
</dbReference>
<dbReference type="PROSITE" id="PS00028">
    <property type="entry name" value="ZINC_FINGER_C2H2_1"/>
    <property type="match status" value="1"/>
</dbReference>
<feature type="compositionally biased region" description="Polar residues" evidence="1">
    <location>
        <begin position="626"/>
        <end position="645"/>
    </location>
</feature>
<proteinExistence type="predicted"/>
<dbReference type="Gene3D" id="3.30.160.60">
    <property type="entry name" value="Classic Zinc Finger"/>
    <property type="match status" value="1"/>
</dbReference>
<evidence type="ECO:0000313" key="3">
    <source>
        <dbReference type="EMBL" id="VDI42665.1"/>
    </source>
</evidence>
<dbReference type="AlphaFoldDB" id="A0A8B6F0N4"/>
<dbReference type="Pfam" id="PF00665">
    <property type="entry name" value="rve"/>
    <property type="match status" value="1"/>
</dbReference>
<sequence length="645" mass="74077">MGRYIRWIQQLMPFHMKIEHMPGVRHGNADAMSRLLHDARTGAHLGIKRTYEKAKLSPFYWRDMQGSIKLYIQQCEICGERESPMAKKRHQMKSYVVGVPFERVASDIAGPFPTSIKKNKYILVIGDYFSKLTEIYAMPDMRAETVADILFGAWVKRYGCPVEIHSDQGRQYESAVFRELCQLLEINKTRTTPLHPRSDGMIERVNRTVNDILSKYIKKHQKDWDEHLDYIDDNEEENFISEYVNKLEQKLREAHELARNNLKSDAKRQKNSFDAKVRPVVYNVGDYVWRNQKKNVPGIKLKIARYWTGSWVITEKLSDITFKVKCAENSPEVTVHGDILKPYLGSKKLVWFNQQNARPDMPDVPEQHPVEFPDLAKFTADVDDENSSVSENLQRIIGGKQICPPEIIPVSASDGENHSDTCPTNLGIPESGTRPARPSARIRNHMTISASTNTRTRTINKPKRFLDIYSLYKMPEVICSYCDLKYARRNLKRHINAVHNSNMRYVGCNESNCDRIFFRREYLLIHLQSTHKKTVEEAREMSRDAYLGYTPSENMETCGPQEKKLKRAEEENVPGPSSSEVPEVQEFVDEVILQEDASQFDIESAQKGACHSVLGGNTSEPDDIYNSDSNSSTCTTASNPDENHK</sequence>
<accession>A0A8B6F0N4</accession>
<dbReference type="Gene3D" id="3.30.420.10">
    <property type="entry name" value="Ribonuclease H-like superfamily/Ribonuclease H"/>
    <property type="match status" value="1"/>
</dbReference>
<dbReference type="InterPro" id="IPR050951">
    <property type="entry name" value="Retrovirus_Pol_polyprotein"/>
</dbReference>
<dbReference type="GO" id="GO:0015074">
    <property type="term" value="P:DNA integration"/>
    <property type="evidence" value="ECO:0007669"/>
    <property type="project" value="InterPro"/>
</dbReference>
<dbReference type="InterPro" id="IPR013087">
    <property type="entry name" value="Znf_C2H2_type"/>
</dbReference>
<dbReference type="SUPFAM" id="SSF53098">
    <property type="entry name" value="Ribonuclease H-like"/>
    <property type="match status" value="1"/>
</dbReference>
<organism evidence="3 4">
    <name type="scientific">Mytilus galloprovincialis</name>
    <name type="common">Mediterranean mussel</name>
    <dbReference type="NCBI Taxonomy" id="29158"/>
    <lineage>
        <taxon>Eukaryota</taxon>
        <taxon>Metazoa</taxon>
        <taxon>Spiralia</taxon>
        <taxon>Lophotrochozoa</taxon>
        <taxon>Mollusca</taxon>
        <taxon>Bivalvia</taxon>
        <taxon>Autobranchia</taxon>
        <taxon>Pteriomorphia</taxon>
        <taxon>Mytilida</taxon>
        <taxon>Mytiloidea</taxon>
        <taxon>Mytilidae</taxon>
        <taxon>Mytilinae</taxon>
        <taxon>Mytilus</taxon>
    </lineage>
</organism>
<dbReference type="InterPro" id="IPR012337">
    <property type="entry name" value="RNaseH-like_sf"/>
</dbReference>
<dbReference type="Pfam" id="PF17921">
    <property type="entry name" value="Integrase_H2C2"/>
    <property type="match status" value="1"/>
</dbReference>
<comment type="caution">
    <text evidence="3">The sequence shown here is derived from an EMBL/GenBank/DDBJ whole genome shotgun (WGS) entry which is preliminary data.</text>
</comment>
<protein>
    <recommendedName>
        <fullName evidence="2">Integrase catalytic domain-containing protein</fullName>
    </recommendedName>
</protein>
<dbReference type="Proteomes" id="UP000596742">
    <property type="component" value="Unassembled WGS sequence"/>
</dbReference>
<dbReference type="EMBL" id="UYJE01006064">
    <property type="protein sequence ID" value="VDI42665.1"/>
    <property type="molecule type" value="Genomic_DNA"/>
</dbReference>
<feature type="region of interest" description="Disordered" evidence="1">
    <location>
        <begin position="413"/>
        <end position="438"/>
    </location>
</feature>
<name>A0A8B6F0N4_MYTGA</name>
<keyword evidence="4" id="KW-1185">Reference proteome</keyword>
<reference evidence="3" key="1">
    <citation type="submission" date="2018-11" db="EMBL/GenBank/DDBJ databases">
        <authorList>
            <person name="Alioto T."/>
            <person name="Alioto T."/>
        </authorList>
    </citation>
    <scope>NUCLEOTIDE SEQUENCE</scope>
</reference>
<dbReference type="InterPro" id="IPR036397">
    <property type="entry name" value="RNaseH_sf"/>
</dbReference>